<protein>
    <submittedName>
        <fullName evidence="2">Uncharacterized protein</fullName>
    </submittedName>
</protein>
<keyword evidence="1" id="KW-0472">Membrane</keyword>
<reference evidence="2" key="1">
    <citation type="journal article" date="2020" name="Nature">
        <title>Giant virus diversity and host interactions through global metagenomics.</title>
        <authorList>
            <person name="Schulz F."/>
            <person name="Roux S."/>
            <person name="Paez-Espino D."/>
            <person name="Jungbluth S."/>
            <person name="Walsh D.A."/>
            <person name="Denef V.J."/>
            <person name="McMahon K.D."/>
            <person name="Konstantinidis K.T."/>
            <person name="Eloe-Fadrosh E.A."/>
            <person name="Kyrpides N.C."/>
            <person name="Woyke T."/>
        </authorList>
    </citation>
    <scope>NUCLEOTIDE SEQUENCE</scope>
    <source>
        <strain evidence="2">GVMAG-M-3300023184-68</strain>
    </source>
</reference>
<organism evidence="2">
    <name type="scientific">viral metagenome</name>
    <dbReference type="NCBI Taxonomy" id="1070528"/>
    <lineage>
        <taxon>unclassified sequences</taxon>
        <taxon>metagenomes</taxon>
        <taxon>organismal metagenomes</taxon>
    </lineage>
</organism>
<evidence type="ECO:0000256" key="1">
    <source>
        <dbReference type="SAM" id="Phobius"/>
    </source>
</evidence>
<dbReference type="EMBL" id="MN740155">
    <property type="protein sequence ID" value="QHT90568.1"/>
    <property type="molecule type" value="Genomic_DNA"/>
</dbReference>
<feature type="transmembrane region" description="Helical" evidence="1">
    <location>
        <begin position="177"/>
        <end position="198"/>
    </location>
</feature>
<keyword evidence="1" id="KW-0812">Transmembrane</keyword>
<dbReference type="AlphaFoldDB" id="A0A6C0IC03"/>
<keyword evidence="1" id="KW-1133">Transmembrane helix</keyword>
<proteinExistence type="predicted"/>
<name>A0A6C0IC03_9ZZZZ</name>
<evidence type="ECO:0000313" key="2">
    <source>
        <dbReference type="EMBL" id="QHT90568.1"/>
    </source>
</evidence>
<accession>A0A6C0IC03</accession>
<sequence>MENRLEISPIFAYLPNGIIREIVAYTGATYKKRNGKYMGQIPKTDPRHALLLKIPKKQIHVNNHMVSNPNCQYFSSWVSLTRIGERYYKHPRVRLSVFGVTYKNDPVFGNRETIEYECSICDRSGNVRCETYEYYRKDEKLDNITATCDDLNTRSKKIQSEIDEIKKRIVICKTSIMLLRNACIMTSMFTVGLIAQYFHER</sequence>